<dbReference type="EMBL" id="CAWUPB010001199">
    <property type="protein sequence ID" value="CAK7357540.1"/>
    <property type="molecule type" value="Genomic_DNA"/>
</dbReference>
<dbReference type="AlphaFoldDB" id="A0AAV1SYA5"/>
<feature type="compositionally biased region" description="Low complexity" evidence="7">
    <location>
        <begin position="726"/>
        <end position="742"/>
    </location>
</feature>
<feature type="compositionally biased region" description="Acidic residues" evidence="7">
    <location>
        <begin position="754"/>
        <end position="781"/>
    </location>
</feature>
<feature type="compositionally biased region" description="Acidic residues" evidence="7">
    <location>
        <begin position="291"/>
        <end position="305"/>
    </location>
</feature>
<feature type="compositionally biased region" description="Polar residues" evidence="7">
    <location>
        <begin position="684"/>
        <end position="702"/>
    </location>
</feature>
<evidence type="ECO:0000256" key="2">
    <source>
        <dbReference type="ARBA" id="ARBA00022737"/>
    </source>
</evidence>
<keyword evidence="10" id="KW-1185">Reference proteome</keyword>
<feature type="compositionally biased region" description="Gly residues" evidence="7">
    <location>
        <begin position="634"/>
        <end position="644"/>
    </location>
</feature>
<feature type="domain" description="Myb-like" evidence="8">
    <location>
        <begin position="532"/>
        <end position="596"/>
    </location>
</feature>
<feature type="compositionally biased region" description="Low complexity" evidence="7">
    <location>
        <begin position="468"/>
        <end position="495"/>
    </location>
</feature>
<evidence type="ECO:0000256" key="5">
    <source>
        <dbReference type="ARBA" id="ARBA00023163"/>
    </source>
</evidence>
<feature type="region of interest" description="Disordered" evidence="7">
    <location>
        <begin position="1"/>
        <end position="102"/>
    </location>
</feature>
<comment type="subcellular location">
    <subcellularLocation>
        <location evidence="1">Nucleus</location>
    </subcellularLocation>
</comment>
<accession>A0AAV1SYA5</accession>
<dbReference type="Gene3D" id="1.10.10.60">
    <property type="entry name" value="Homeodomain-like"/>
    <property type="match status" value="2"/>
</dbReference>
<dbReference type="PANTHER" id="PTHR21654:SF84">
    <property type="entry name" value="SI:DKEY-66I24.7"/>
    <property type="match status" value="1"/>
</dbReference>
<dbReference type="FunFam" id="1.10.10.60:FF:000092">
    <property type="entry name" value="Trihelix transcription factor GT-2"/>
    <property type="match status" value="1"/>
</dbReference>
<keyword evidence="2" id="KW-0677">Repeat</keyword>
<dbReference type="GO" id="GO:0006355">
    <property type="term" value="P:regulation of DNA-templated transcription"/>
    <property type="evidence" value="ECO:0007669"/>
    <property type="project" value="UniProtKB-ARBA"/>
</dbReference>
<evidence type="ECO:0000256" key="3">
    <source>
        <dbReference type="ARBA" id="ARBA00023015"/>
    </source>
</evidence>
<keyword evidence="6" id="KW-0539">Nucleus</keyword>
<evidence type="ECO:0000256" key="4">
    <source>
        <dbReference type="ARBA" id="ARBA00023125"/>
    </source>
</evidence>
<dbReference type="InterPro" id="IPR044822">
    <property type="entry name" value="Myb_DNA-bind_4"/>
</dbReference>
<feature type="compositionally biased region" description="Low complexity" evidence="7">
    <location>
        <begin position="49"/>
        <end position="64"/>
    </location>
</feature>
<keyword evidence="4" id="KW-0238">DNA-binding</keyword>
<dbReference type="InterPro" id="IPR001005">
    <property type="entry name" value="SANT/Myb"/>
</dbReference>
<dbReference type="FunFam" id="1.10.10.60:FF:000061">
    <property type="entry name" value="Trihelix transcription factor GT-2"/>
    <property type="match status" value="1"/>
</dbReference>
<comment type="caution">
    <text evidence="9">The sequence shown here is derived from an EMBL/GenBank/DDBJ whole genome shotgun (WGS) entry which is preliminary data.</text>
</comment>
<sequence length="816" mass="88831">MQQGGGERGSSQPQPQYGVPHQQEQGDVPSSTSTALATHMQQQQVVEEASPISSRPPATAAATSGGVMNLDEFMRLSGSGGAEEDIAGEDIADRTGGIASGNRWPRQETLALLQIRSEMDAAFRDATLKGPLWEDVSRKLAELGYKRSAKKCKEKFENVHKYYKRTKEGRAGRQDGKSYRFFSQLEALHSTGGASPSIVNVSGAAPQPIGTTTTSSLDVAPVSVGVPMPISSSFRIPPPSSQVPQPASNIGSMFPPDFGATVVPAVAAAPAAGAPVGISFSSNGSSSSPSSEDDDDDDDDDDEDILGGQPSGMAAGTSRKRKRASLSSSRGETHRMMEFFEGLMKQVMQKQEAMQQRFLEAIEKREQDRMIRDEAWKRQEMVRLSHEHEIMAQERAISASRDAAIVSFLQKITGQTIHLPTPVSIAPPVSQPPPPQPQPVQLAPLVTVSRQQQQPPPPPPQPQPQPMPQSQVTPQQNKQQPEPLPQQQQHQQQQHHQVHHQHQPPISSDIVMAVPEQQVAPQEFGSGGGGSGSEPASSRWPKAEVLALIKLRSGLETRYQEAGPKGPLWEEISTGMQKLGYRRSSKRCKEKWENINKYFKKVKESNKKRPEDAKTCPYFHELDALYRKKIIGSSSGGGVGGSTSGSGFDSQTRPQEQQQQEGLKLDPAPPPMQQAVPPQTQPTESQNKNGASVDVQASSTGLPGSLFGEGNGAKKPEDIVKELMKQQGTQHQRQHQNHQQQQLVVDDYDKMEEGDSENVNEDEYDEEDVGDEDDEDDEALQEEGKVAYKIEFQRQNTSNATNGGGNGAPSFLAMVQ</sequence>
<evidence type="ECO:0000256" key="1">
    <source>
        <dbReference type="ARBA" id="ARBA00004123"/>
    </source>
</evidence>
<feature type="compositionally biased region" description="Low complexity" evidence="7">
    <location>
        <begin position="673"/>
        <end position="683"/>
    </location>
</feature>
<feature type="compositionally biased region" description="Basic and acidic residues" evidence="7">
    <location>
        <begin position="782"/>
        <end position="792"/>
    </location>
</feature>
<evidence type="ECO:0000256" key="7">
    <source>
        <dbReference type="SAM" id="MobiDB-lite"/>
    </source>
</evidence>
<dbReference type="CDD" id="cd12203">
    <property type="entry name" value="GT1"/>
    <property type="match status" value="2"/>
</dbReference>
<protein>
    <recommendedName>
        <fullName evidence="8">Myb-like domain-containing protein</fullName>
    </recommendedName>
</protein>
<dbReference type="GO" id="GO:0003677">
    <property type="term" value="F:DNA binding"/>
    <property type="evidence" value="ECO:0007669"/>
    <property type="project" value="UniProtKB-KW"/>
</dbReference>
<dbReference type="Pfam" id="PF13837">
    <property type="entry name" value="Myb_DNA-bind_4"/>
    <property type="match status" value="2"/>
</dbReference>
<feature type="region of interest" description="Disordered" evidence="7">
    <location>
        <begin position="278"/>
        <end position="333"/>
    </location>
</feature>
<feature type="region of interest" description="Disordered" evidence="7">
    <location>
        <begin position="631"/>
        <end position="816"/>
    </location>
</feature>
<feature type="compositionally biased region" description="Basic and acidic residues" evidence="7">
    <location>
        <begin position="712"/>
        <end position="724"/>
    </location>
</feature>
<dbReference type="SMART" id="SM00717">
    <property type="entry name" value="SANT"/>
    <property type="match status" value="2"/>
</dbReference>
<dbReference type="GO" id="GO:0005634">
    <property type="term" value="C:nucleus"/>
    <property type="evidence" value="ECO:0007669"/>
    <property type="project" value="UniProtKB-SubCell"/>
</dbReference>
<proteinExistence type="predicted"/>
<feature type="region of interest" description="Disordered" evidence="7">
    <location>
        <begin position="448"/>
        <end position="540"/>
    </location>
</feature>
<keyword evidence="5" id="KW-0804">Transcription</keyword>
<evidence type="ECO:0000313" key="9">
    <source>
        <dbReference type="EMBL" id="CAK7357540.1"/>
    </source>
</evidence>
<feature type="compositionally biased region" description="Polar residues" evidence="7">
    <location>
        <begin position="22"/>
        <end position="45"/>
    </location>
</feature>
<keyword evidence="3" id="KW-0805">Transcription regulation</keyword>
<evidence type="ECO:0000259" key="8">
    <source>
        <dbReference type="PROSITE" id="PS50090"/>
    </source>
</evidence>
<feature type="compositionally biased region" description="Low complexity" evidence="7">
    <location>
        <begin position="278"/>
        <end position="290"/>
    </location>
</feature>
<dbReference type="PANTHER" id="PTHR21654">
    <property type="entry name" value="FI21293P1"/>
    <property type="match status" value="1"/>
</dbReference>
<feature type="compositionally biased region" description="Pro residues" evidence="7">
    <location>
        <begin position="454"/>
        <end position="467"/>
    </location>
</feature>
<gene>
    <name evidence="9" type="ORF">DCAF_LOCUS27829</name>
</gene>
<organism evidence="9 10">
    <name type="scientific">Dovyalis caffra</name>
    <dbReference type="NCBI Taxonomy" id="77055"/>
    <lineage>
        <taxon>Eukaryota</taxon>
        <taxon>Viridiplantae</taxon>
        <taxon>Streptophyta</taxon>
        <taxon>Embryophyta</taxon>
        <taxon>Tracheophyta</taxon>
        <taxon>Spermatophyta</taxon>
        <taxon>Magnoliopsida</taxon>
        <taxon>eudicotyledons</taxon>
        <taxon>Gunneridae</taxon>
        <taxon>Pentapetalae</taxon>
        <taxon>rosids</taxon>
        <taxon>fabids</taxon>
        <taxon>Malpighiales</taxon>
        <taxon>Salicaceae</taxon>
        <taxon>Flacourtieae</taxon>
        <taxon>Dovyalis</taxon>
    </lineage>
</organism>
<evidence type="ECO:0000313" key="10">
    <source>
        <dbReference type="Proteomes" id="UP001314170"/>
    </source>
</evidence>
<reference evidence="9 10" key="1">
    <citation type="submission" date="2024-01" db="EMBL/GenBank/DDBJ databases">
        <authorList>
            <person name="Waweru B."/>
        </authorList>
    </citation>
    <scope>NUCLEOTIDE SEQUENCE [LARGE SCALE GENOMIC DNA]</scope>
</reference>
<evidence type="ECO:0000256" key="6">
    <source>
        <dbReference type="ARBA" id="ARBA00023242"/>
    </source>
</evidence>
<name>A0AAV1SYA5_9ROSI</name>
<dbReference type="PROSITE" id="PS50090">
    <property type="entry name" value="MYB_LIKE"/>
    <property type="match status" value="2"/>
</dbReference>
<feature type="domain" description="Myb-like" evidence="8">
    <location>
        <begin position="102"/>
        <end position="160"/>
    </location>
</feature>
<dbReference type="Proteomes" id="UP001314170">
    <property type="component" value="Unassembled WGS sequence"/>
</dbReference>